<dbReference type="GO" id="GO:0016627">
    <property type="term" value="F:oxidoreductase activity, acting on the CH-CH group of donors"/>
    <property type="evidence" value="ECO:0007669"/>
    <property type="project" value="TreeGrafter"/>
</dbReference>
<dbReference type="Pfam" id="PF01243">
    <property type="entry name" value="PNPOx_N"/>
    <property type="match status" value="1"/>
</dbReference>
<protein>
    <submittedName>
        <fullName evidence="4">Pyridoxamine 5'-phosphate oxidase</fullName>
    </submittedName>
</protein>
<dbReference type="EMBL" id="FRCS01000002">
    <property type="protein sequence ID" value="SHM88543.1"/>
    <property type="molecule type" value="Genomic_DNA"/>
</dbReference>
<dbReference type="PANTHER" id="PTHR35176">
    <property type="entry name" value="HEME OXYGENASE HI_0854-RELATED"/>
    <property type="match status" value="1"/>
</dbReference>
<evidence type="ECO:0000256" key="2">
    <source>
        <dbReference type="SAM" id="MobiDB-lite"/>
    </source>
</evidence>
<dbReference type="InterPro" id="IPR052019">
    <property type="entry name" value="F420H2_bilvrd_red/Heme_oxyg"/>
</dbReference>
<organism evidence="4 5">
    <name type="scientific">Cryptosporangium aurantiacum</name>
    <dbReference type="NCBI Taxonomy" id="134849"/>
    <lineage>
        <taxon>Bacteria</taxon>
        <taxon>Bacillati</taxon>
        <taxon>Actinomycetota</taxon>
        <taxon>Actinomycetes</taxon>
        <taxon>Cryptosporangiales</taxon>
        <taxon>Cryptosporangiaceae</taxon>
        <taxon>Cryptosporangium</taxon>
    </lineage>
</organism>
<evidence type="ECO:0000259" key="3">
    <source>
        <dbReference type="Pfam" id="PF01243"/>
    </source>
</evidence>
<dbReference type="STRING" id="134849.SAMN05443668_10269"/>
<dbReference type="SUPFAM" id="SSF50475">
    <property type="entry name" value="FMN-binding split barrel"/>
    <property type="match status" value="1"/>
</dbReference>
<dbReference type="GO" id="GO:0005829">
    <property type="term" value="C:cytosol"/>
    <property type="evidence" value="ECO:0007669"/>
    <property type="project" value="TreeGrafter"/>
</dbReference>
<evidence type="ECO:0000256" key="1">
    <source>
        <dbReference type="ARBA" id="ARBA00023002"/>
    </source>
</evidence>
<dbReference type="InterPro" id="IPR012349">
    <property type="entry name" value="Split_barrel_FMN-bd"/>
</dbReference>
<keyword evidence="5" id="KW-1185">Reference proteome</keyword>
<dbReference type="RefSeq" id="WP_073253125.1">
    <property type="nucleotide sequence ID" value="NZ_FRCS01000002.1"/>
</dbReference>
<evidence type="ECO:0000313" key="5">
    <source>
        <dbReference type="Proteomes" id="UP000184440"/>
    </source>
</evidence>
<feature type="region of interest" description="Disordered" evidence="2">
    <location>
        <begin position="152"/>
        <end position="179"/>
    </location>
</feature>
<name>A0A1M7MCN1_9ACTN</name>
<dbReference type="InterPro" id="IPR011576">
    <property type="entry name" value="Pyridox_Oxase_N"/>
</dbReference>
<evidence type="ECO:0000313" key="4">
    <source>
        <dbReference type="EMBL" id="SHM88543.1"/>
    </source>
</evidence>
<feature type="domain" description="Pyridoxamine 5'-phosphate oxidase N-terminal" evidence="3">
    <location>
        <begin position="9"/>
        <end position="138"/>
    </location>
</feature>
<dbReference type="OrthoDB" id="4545483at2"/>
<dbReference type="AlphaFoldDB" id="A0A1M7MCN1"/>
<dbReference type="Proteomes" id="UP000184440">
    <property type="component" value="Unassembled WGS sequence"/>
</dbReference>
<accession>A0A1M7MCN1</accession>
<sequence length="179" mass="19411">MEDARKLLEDYVSSGKVIQLATLDPSGAPVVCNLWFASAFAPDRIWFMSRPNREHCANLRADARVAGAILAIELEGIEQDVRGVTFVGEARELPTVGIDDEIAGYASRWPEASDAIAPEALAAGLTPHRLYEIAVARWVLFDELYYPEQPRQPVAARPASAARTFSAGPRTASSSESPA</sequence>
<reference evidence="4 5" key="1">
    <citation type="submission" date="2016-11" db="EMBL/GenBank/DDBJ databases">
        <authorList>
            <person name="Jaros S."/>
            <person name="Januszkiewicz K."/>
            <person name="Wedrychowicz H."/>
        </authorList>
    </citation>
    <scope>NUCLEOTIDE SEQUENCE [LARGE SCALE GENOMIC DNA]</scope>
    <source>
        <strain evidence="4 5">DSM 46144</strain>
    </source>
</reference>
<dbReference type="Gene3D" id="2.30.110.10">
    <property type="entry name" value="Electron Transport, Fmn-binding Protein, Chain A"/>
    <property type="match status" value="1"/>
</dbReference>
<proteinExistence type="predicted"/>
<keyword evidence="1" id="KW-0560">Oxidoreductase</keyword>
<gene>
    <name evidence="4" type="ORF">SAMN05443668_10269</name>
</gene>
<dbReference type="PANTHER" id="PTHR35176:SF6">
    <property type="entry name" value="HEME OXYGENASE HI_0854-RELATED"/>
    <property type="match status" value="1"/>
</dbReference>
<dbReference type="GO" id="GO:0070967">
    <property type="term" value="F:coenzyme F420 binding"/>
    <property type="evidence" value="ECO:0007669"/>
    <property type="project" value="TreeGrafter"/>
</dbReference>